<dbReference type="AlphaFoldDB" id="A0A917B952"/>
<dbReference type="InterPro" id="IPR003646">
    <property type="entry name" value="SH3-like_bac-type"/>
</dbReference>
<dbReference type="SMART" id="SM00047">
    <property type="entry name" value="LYZ2"/>
    <property type="match status" value="1"/>
</dbReference>
<dbReference type="PANTHER" id="PTHR34408:SF1">
    <property type="entry name" value="GLYCOSYL HYDROLASE FAMILY 19 DOMAIN-CONTAINING PROTEIN HI_1415"/>
    <property type="match status" value="1"/>
</dbReference>
<dbReference type="GO" id="GO:0004040">
    <property type="term" value="F:amidase activity"/>
    <property type="evidence" value="ECO:0007669"/>
    <property type="project" value="InterPro"/>
</dbReference>
<name>A0A917B952_HALAA</name>
<organism evidence="2 3">
    <name type="scientific">Halobacillus andaensis</name>
    <dbReference type="NCBI Taxonomy" id="1176239"/>
    <lineage>
        <taxon>Bacteria</taxon>
        <taxon>Bacillati</taxon>
        <taxon>Bacillota</taxon>
        <taxon>Bacilli</taxon>
        <taxon>Bacillales</taxon>
        <taxon>Bacillaceae</taxon>
        <taxon>Halobacillus</taxon>
    </lineage>
</organism>
<reference evidence="2" key="2">
    <citation type="submission" date="2020-09" db="EMBL/GenBank/DDBJ databases">
        <authorList>
            <person name="Sun Q."/>
            <person name="Zhou Y."/>
        </authorList>
    </citation>
    <scope>NUCLEOTIDE SEQUENCE</scope>
    <source>
        <strain evidence="2">CGMCC 1.12153</strain>
    </source>
</reference>
<dbReference type="Pfam" id="PF08239">
    <property type="entry name" value="SH3_3"/>
    <property type="match status" value="2"/>
</dbReference>
<dbReference type="EMBL" id="BMEL01000004">
    <property type="protein sequence ID" value="GGF31064.1"/>
    <property type="molecule type" value="Genomic_DNA"/>
</dbReference>
<comment type="caution">
    <text evidence="2">The sequence shown here is derived from an EMBL/GenBank/DDBJ whole genome shotgun (WGS) entry which is preliminary data.</text>
</comment>
<dbReference type="Gene3D" id="2.30.30.40">
    <property type="entry name" value="SH3 Domains"/>
    <property type="match status" value="7"/>
</dbReference>
<sequence length="857" mass="95434">MQSSFPRLLLAFLFLVPLLVYIPGVEHSVIAEEEIRGVALKDSTTVFSETSRNSKSLKQYDKGSILRYREHSSNWYIATVYLNYKAHTGYIHKDDVENAVASQDSLEGRANNSIVSVYEDANTSSKALKSYGQGSILKYKTFSENWYEATVYLNYEPHTGYIHKSHVETAVENQEDLSGIALDQSTNVYSKAAKDSKVLKSYSNGKILKYKSYLGDWYEATVYLNHEAHTGYIHKDDVETGQANGQKGTGVTLLKPTKVYSDATTNSKALKSYSPGSTINYKRYSSNWHVVEVTVNGKEEIGYIHEDHLEQAADSDNNYRGIGLQSPTHVYEAASTNSKALKSYSEGKVLQYRDFSSNWYEATVYLNNKAHTGYIHKSHVENLPSGQEAVRGLAAVNNTTMHQYASKNSTTLESFDRNDILDLKTFSTNWYEAEAYINDTKRTGYIHKDQVSVENLVYDTTSYDHHFEDVLDIQMTRTPKADGAGKVGASREQVAYYLNPENFDKNSSSFYQFLKLSQPAGLDASEINQKVLYNSGILQDTASSFIEAGKIHDINEAYLISHAIHETGHGTSTLAKGVPVDGNGNVVSENNKVHTVYNIYGIGAVDDAPVSGGAKRAFNEGWFSPEEAIIGGARFVSVNYVHRGQDTLYKMRWNPDSPGHHQYATHVAWADIQTRTIANIYDAIDNYVLVFDVPSYDGQPSSTPEPEPEEPEGTYIDYPDNVKGEVVVQSGANLNLRSGPSTDDSILTPIPNGSKIDVIGTNGSWYEVQYDGETGWVSGEFLKLLNLLEITVSDLNVRTGPSINNQSIGKLQNEDYVAGVLDSDDQIVTDNEWYKLYYDGSEAWSSSGTNNNYIIEK</sequence>
<keyword evidence="3" id="KW-1185">Reference proteome</keyword>
<dbReference type="InterPro" id="IPR002901">
    <property type="entry name" value="MGlyc_endo_b_GlcNAc-like_dom"/>
</dbReference>
<evidence type="ECO:0000313" key="3">
    <source>
        <dbReference type="Proteomes" id="UP000660110"/>
    </source>
</evidence>
<gene>
    <name evidence="2" type="ORF">GCM10010954_32790</name>
</gene>
<feature type="domain" description="SH3b" evidence="1">
    <location>
        <begin position="724"/>
        <end position="786"/>
    </location>
</feature>
<dbReference type="PANTHER" id="PTHR34408">
    <property type="entry name" value="FAMILY PROTEIN, PUTATIVE-RELATED"/>
    <property type="match status" value="1"/>
</dbReference>
<dbReference type="RefSeq" id="WP_188378587.1">
    <property type="nucleotide sequence ID" value="NZ_BMEL01000004.1"/>
</dbReference>
<dbReference type="Proteomes" id="UP000660110">
    <property type="component" value="Unassembled WGS sequence"/>
</dbReference>
<proteinExistence type="predicted"/>
<accession>A0A917B952</accession>
<reference evidence="2" key="1">
    <citation type="journal article" date="2014" name="Int. J. Syst. Evol. Microbiol.">
        <title>Complete genome sequence of Corynebacterium casei LMG S-19264T (=DSM 44701T), isolated from a smear-ripened cheese.</title>
        <authorList>
            <consortium name="US DOE Joint Genome Institute (JGI-PGF)"/>
            <person name="Walter F."/>
            <person name="Albersmeier A."/>
            <person name="Kalinowski J."/>
            <person name="Ruckert C."/>
        </authorList>
    </citation>
    <scope>NUCLEOTIDE SEQUENCE</scope>
    <source>
        <strain evidence="2">CGMCC 1.12153</strain>
    </source>
</reference>
<evidence type="ECO:0000259" key="1">
    <source>
        <dbReference type="PROSITE" id="PS51781"/>
    </source>
</evidence>
<dbReference type="PROSITE" id="PS51781">
    <property type="entry name" value="SH3B"/>
    <property type="match status" value="1"/>
</dbReference>
<dbReference type="SMART" id="SM00287">
    <property type="entry name" value="SH3b"/>
    <property type="match status" value="4"/>
</dbReference>
<dbReference type="Pfam" id="PF01832">
    <property type="entry name" value="Glucosaminidase"/>
    <property type="match status" value="1"/>
</dbReference>
<evidence type="ECO:0000313" key="2">
    <source>
        <dbReference type="EMBL" id="GGF31064.1"/>
    </source>
</evidence>
<protein>
    <recommendedName>
        <fullName evidence="1">SH3b domain-containing protein</fullName>
    </recommendedName>
</protein>
<dbReference type="InterPro" id="IPR052354">
    <property type="entry name" value="Cell_Wall_Dynamics_Protein"/>
</dbReference>